<proteinExistence type="predicted"/>
<dbReference type="EMBL" id="CP011127">
    <property type="protein sequence ID" value="AMU86653.1"/>
    <property type="molecule type" value="Genomic_DNA"/>
</dbReference>
<organism evidence="1 2">
    <name type="scientific">Dehalococcoides mccartyi</name>
    <dbReference type="NCBI Taxonomy" id="61435"/>
    <lineage>
        <taxon>Bacteria</taxon>
        <taxon>Bacillati</taxon>
        <taxon>Chloroflexota</taxon>
        <taxon>Dehalococcoidia</taxon>
        <taxon>Dehalococcoidales</taxon>
        <taxon>Dehalococcoidaceae</taxon>
        <taxon>Dehalococcoides</taxon>
    </lineage>
</organism>
<accession>A0A142V9Y5</accession>
<gene>
    <name evidence="1" type="ORF">Dm11a5_0827</name>
</gene>
<sequence length="79" mass="9305">MTVMLSACYRAGDGIGRPGYCLRFKYDLETVNALKRIPAIDREWRPRTKEWWVAGIRDTELTKIFSNFEAFTKYQSSMF</sequence>
<name>A0A142V9Y5_9CHLR</name>
<dbReference type="AlphaFoldDB" id="A0A142V9Y5"/>
<dbReference type="Proteomes" id="UP000076394">
    <property type="component" value="Chromosome"/>
</dbReference>
<evidence type="ECO:0000313" key="1">
    <source>
        <dbReference type="EMBL" id="AMU86653.1"/>
    </source>
</evidence>
<dbReference type="PATRIC" id="fig|61435.8.peg.825"/>
<reference evidence="1 2" key="1">
    <citation type="submission" date="2015-03" db="EMBL/GenBank/DDBJ databases">
        <title>Genomic characterization of Dehalococcoides mccartyi strain 11a5, an unusal plasmid-containing chloroethene dechlorinator.</title>
        <authorList>
            <person name="Zhao S."/>
            <person name="Ding C."/>
            <person name="He J."/>
        </authorList>
    </citation>
    <scope>NUCLEOTIDE SEQUENCE [LARGE SCALE GENOMIC DNA]</scope>
    <source>
        <strain evidence="1 2">11a5</strain>
    </source>
</reference>
<evidence type="ECO:0000313" key="2">
    <source>
        <dbReference type="Proteomes" id="UP000076394"/>
    </source>
</evidence>
<protein>
    <submittedName>
        <fullName evidence="1">Uncharacterized protein</fullName>
    </submittedName>
</protein>